<name>A0AAE0C139_9CHLO</name>
<proteinExistence type="predicted"/>
<accession>A0AAE0C139</accession>
<protein>
    <submittedName>
        <fullName evidence="1">Uncharacterized protein</fullName>
    </submittedName>
</protein>
<sequence length="255" mass="28971">MFNPVTPQALVVVNGEFDTPGVLDREAHYKNVCRSEPETTFYRSTGDQNELFSLCKHDLCFREARSIRNRNRPITMNDNWLKVFSSFNHLPQWVPGGLFYETDPVAFVGVSQTQMLVDRAKSQSAGVVVATAGKLSVRNTGRFMIQPGDTVCWDFPDNGNINKMNNYMKRAKYNDGNRIIAATLPMQKLQDLLEKHYSLVASQHPTIIENYGGDISLKYPVIYARKRTMERIVGKATTRAMPDEPFDIQLQYAHG</sequence>
<dbReference type="AlphaFoldDB" id="A0AAE0C139"/>
<evidence type="ECO:0000313" key="1">
    <source>
        <dbReference type="EMBL" id="KAK3245849.1"/>
    </source>
</evidence>
<dbReference type="Proteomes" id="UP001190700">
    <property type="component" value="Unassembled WGS sequence"/>
</dbReference>
<dbReference type="EMBL" id="LGRX02030310">
    <property type="protein sequence ID" value="KAK3245849.1"/>
    <property type="molecule type" value="Genomic_DNA"/>
</dbReference>
<evidence type="ECO:0000313" key="2">
    <source>
        <dbReference type="Proteomes" id="UP001190700"/>
    </source>
</evidence>
<gene>
    <name evidence="1" type="ORF">CYMTET_44670</name>
</gene>
<organism evidence="1 2">
    <name type="scientific">Cymbomonas tetramitiformis</name>
    <dbReference type="NCBI Taxonomy" id="36881"/>
    <lineage>
        <taxon>Eukaryota</taxon>
        <taxon>Viridiplantae</taxon>
        <taxon>Chlorophyta</taxon>
        <taxon>Pyramimonadophyceae</taxon>
        <taxon>Pyramimonadales</taxon>
        <taxon>Pyramimonadaceae</taxon>
        <taxon>Cymbomonas</taxon>
    </lineage>
</organism>
<comment type="caution">
    <text evidence="1">The sequence shown here is derived from an EMBL/GenBank/DDBJ whole genome shotgun (WGS) entry which is preliminary data.</text>
</comment>
<keyword evidence="2" id="KW-1185">Reference proteome</keyword>
<reference evidence="1 2" key="1">
    <citation type="journal article" date="2015" name="Genome Biol. Evol.">
        <title>Comparative Genomics of a Bacterivorous Green Alga Reveals Evolutionary Causalities and Consequences of Phago-Mixotrophic Mode of Nutrition.</title>
        <authorList>
            <person name="Burns J.A."/>
            <person name="Paasch A."/>
            <person name="Narechania A."/>
            <person name="Kim E."/>
        </authorList>
    </citation>
    <scope>NUCLEOTIDE SEQUENCE [LARGE SCALE GENOMIC DNA]</scope>
    <source>
        <strain evidence="1 2">PLY_AMNH</strain>
    </source>
</reference>